<dbReference type="EMBL" id="BMHV01000031">
    <property type="protein sequence ID" value="GGF74234.1"/>
    <property type="molecule type" value="Genomic_DNA"/>
</dbReference>
<feature type="domain" description="PDZ" evidence="11">
    <location>
        <begin position="384"/>
        <end position="437"/>
    </location>
</feature>
<feature type="signal peptide" evidence="10">
    <location>
        <begin position="1"/>
        <end position="18"/>
    </location>
</feature>
<dbReference type="SUPFAM" id="SSF50156">
    <property type="entry name" value="PDZ domain-like"/>
    <property type="match status" value="2"/>
</dbReference>
<comment type="subcellular location">
    <subcellularLocation>
        <location evidence="1">Periplasm</location>
    </subcellularLocation>
</comment>
<reference evidence="12" key="1">
    <citation type="journal article" date="2014" name="Int. J. Syst. Evol. Microbiol.">
        <title>Complete genome sequence of Corynebacterium casei LMG S-19264T (=DSM 44701T), isolated from a smear-ripened cheese.</title>
        <authorList>
            <consortium name="US DOE Joint Genome Institute (JGI-PGF)"/>
            <person name="Walter F."/>
            <person name="Albersmeier A."/>
            <person name="Kalinowski J."/>
            <person name="Ruckert C."/>
        </authorList>
    </citation>
    <scope>NUCLEOTIDE SEQUENCE</scope>
    <source>
        <strain evidence="12">CGMCC 1.15254</strain>
    </source>
</reference>
<dbReference type="GO" id="GO:0042597">
    <property type="term" value="C:periplasmic space"/>
    <property type="evidence" value="ECO:0007669"/>
    <property type="project" value="UniProtKB-SubCell"/>
</dbReference>
<evidence type="ECO:0000256" key="7">
    <source>
        <dbReference type="ARBA" id="ARBA00022825"/>
    </source>
</evidence>
<evidence type="ECO:0000313" key="13">
    <source>
        <dbReference type="Proteomes" id="UP000632498"/>
    </source>
</evidence>
<organism evidence="12 13">
    <name type="scientific">Terasakiella brassicae</name>
    <dbReference type="NCBI Taxonomy" id="1634917"/>
    <lineage>
        <taxon>Bacteria</taxon>
        <taxon>Pseudomonadati</taxon>
        <taxon>Pseudomonadota</taxon>
        <taxon>Alphaproteobacteria</taxon>
        <taxon>Rhodospirillales</taxon>
        <taxon>Terasakiellaceae</taxon>
        <taxon>Terasakiella</taxon>
    </lineage>
</organism>
<evidence type="ECO:0000256" key="10">
    <source>
        <dbReference type="SAM" id="SignalP"/>
    </source>
</evidence>
<dbReference type="PROSITE" id="PS50106">
    <property type="entry name" value="PDZ"/>
    <property type="match status" value="2"/>
</dbReference>
<dbReference type="NCBIfam" id="TIGR02037">
    <property type="entry name" value="degP_htrA_DO"/>
    <property type="match status" value="1"/>
</dbReference>
<dbReference type="CDD" id="cd10839">
    <property type="entry name" value="cpPDZ1_DegP-like"/>
    <property type="match status" value="1"/>
</dbReference>
<feature type="active site" description="Charge relay system" evidence="8">
    <location>
        <position position="139"/>
    </location>
</feature>
<dbReference type="Pfam" id="PF13365">
    <property type="entry name" value="Trypsin_2"/>
    <property type="match status" value="1"/>
</dbReference>
<dbReference type="Gene3D" id="2.40.10.120">
    <property type="match status" value="1"/>
</dbReference>
<evidence type="ECO:0000256" key="4">
    <source>
        <dbReference type="ARBA" id="ARBA00022737"/>
    </source>
</evidence>
<evidence type="ECO:0000256" key="1">
    <source>
        <dbReference type="ARBA" id="ARBA00004418"/>
    </source>
</evidence>
<evidence type="ECO:0000313" key="12">
    <source>
        <dbReference type="EMBL" id="GGF74234.1"/>
    </source>
</evidence>
<feature type="binding site" evidence="9">
    <location>
        <position position="109"/>
    </location>
    <ligand>
        <name>substrate</name>
    </ligand>
</feature>
<feature type="active site" description="Charge relay system" evidence="8">
    <location>
        <position position="109"/>
    </location>
</feature>
<dbReference type="InterPro" id="IPR001940">
    <property type="entry name" value="Peptidase_S1C"/>
</dbReference>
<keyword evidence="6" id="KW-0378">Hydrolase</keyword>
<comment type="caution">
    <text evidence="12">The sequence shown here is derived from an EMBL/GenBank/DDBJ whole genome shotgun (WGS) entry which is preliminary data.</text>
</comment>
<dbReference type="RefSeq" id="WP_188666789.1">
    <property type="nucleotide sequence ID" value="NZ_BMHV01000031.1"/>
</dbReference>
<dbReference type="Gene3D" id="2.30.42.10">
    <property type="match status" value="2"/>
</dbReference>
<dbReference type="InterPro" id="IPR001478">
    <property type="entry name" value="PDZ"/>
</dbReference>
<dbReference type="PANTHER" id="PTHR43343:SF3">
    <property type="entry name" value="PROTEASE DO-LIKE 8, CHLOROPLASTIC"/>
    <property type="match status" value="1"/>
</dbReference>
<dbReference type="InterPro" id="IPR036034">
    <property type="entry name" value="PDZ_sf"/>
</dbReference>
<name>A0A917C6D4_9PROT</name>
<feature type="domain" description="PDZ" evidence="11">
    <location>
        <begin position="254"/>
        <end position="350"/>
    </location>
</feature>
<evidence type="ECO:0000259" key="11">
    <source>
        <dbReference type="PROSITE" id="PS50106"/>
    </source>
</evidence>
<dbReference type="SMART" id="SM00228">
    <property type="entry name" value="PDZ"/>
    <property type="match status" value="2"/>
</dbReference>
<feature type="binding site" evidence="9">
    <location>
        <begin position="213"/>
        <end position="215"/>
    </location>
    <ligand>
        <name>substrate</name>
    </ligand>
</feature>
<evidence type="ECO:0000256" key="5">
    <source>
        <dbReference type="ARBA" id="ARBA00022764"/>
    </source>
</evidence>
<keyword evidence="5" id="KW-0574">Periplasm</keyword>
<dbReference type="InterPro" id="IPR009003">
    <property type="entry name" value="Peptidase_S1_PA"/>
</dbReference>
<accession>A0A917C6D4</accession>
<keyword evidence="7" id="KW-0720">Serine protease</keyword>
<dbReference type="Pfam" id="PF13180">
    <property type="entry name" value="PDZ_2"/>
    <property type="match status" value="1"/>
</dbReference>
<keyword evidence="4" id="KW-0677">Repeat</keyword>
<evidence type="ECO:0000256" key="6">
    <source>
        <dbReference type="ARBA" id="ARBA00022801"/>
    </source>
</evidence>
<dbReference type="PANTHER" id="PTHR43343">
    <property type="entry name" value="PEPTIDASE S12"/>
    <property type="match status" value="1"/>
</dbReference>
<dbReference type="Proteomes" id="UP000632498">
    <property type="component" value="Unassembled WGS sequence"/>
</dbReference>
<feature type="active site" description="Charge relay system" evidence="8">
    <location>
        <position position="215"/>
    </location>
</feature>
<evidence type="ECO:0000256" key="3">
    <source>
        <dbReference type="ARBA" id="ARBA00022729"/>
    </source>
</evidence>
<proteinExistence type="predicted"/>
<dbReference type="AlphaFoldDB" id="A0A917C6D4"/>
<feature type="binding site" evidence="9">
    <location>
        <position position="139"/>
    </location>
    <ligand>
        <name>substrate</name>
    </ligand>
</feature>
<dbReference type="SUPFAM" id="SSF50494">
    <property type="entry name" value="Trypsin-like serine proteases"/>
    <property type="match status" value="1"/>
</dbReference>
<dbReference type="PRINTS" id="PR00834">
    <property type="entry name" value="PROTEASES2C"/>
</dbReference>
<keyword evidence="13" id="KW-1185">Reference proteome</keyword>
<dbReference type="GO" id="GO:0004252">
    <property type="term" value="F:serine-type endopeptidase activity"/>
    <property type="evidence" value="ECO:0007669"/>
    <property type="project" value="InterPro"/>
</dbReference>
<keyword evidence="3 10" id="KW-0732">Signal</keyword>
<feature type="chain" id="PRO_5038607461" evidence="10">
    <location>
        <begin position="19"/>
        <end position="471"/>
    </location>
</feature>
<evidence type="ECO:0000256" key="9">
    <source>
        <dbReference type="PIRSR" id="PIRSR611782-2"/>
    </source>
</evidence>
<dbReference type="GO" id="GO:0006508">
    <property type="term" value="P:proteolysis"/>
    <property type="evidence" value="ECO:0007669"/>
    <property type="project" value="UniProtKB-KW"/>
</dbReference>
<feature type="binding site" evidence="9">
    <location>
        <begin position="270"/>
        <end position="274"/>
    </location>
    <ligand>
        <name>substrate</name>
    </ligand>
</feature>
<dbReference type="InterPro" id="IPR011782">
    <property type="entry name" value="Pept_S1C_Do"/>
</dbReference>
<evidence type="ECO:0000256" key="8">
    <source>
        <dbReference type="PIRSR" id="PIRSR611782-1"/>
    </source>
</evidence>
<sequence length="471" mass="50746">MLIRIFLIVFLVATSAQAEIKEVPTSKAQVQLSYAPLVKAAAPAVVNVYTSKTVRTRNVSPLFNDPFFRRFFGDAFRNAPQGGQQRKVQNSLGSGVIVEASGVIITNHHVIEGADDIKVVLNDRREFEAKVLGSDERTDLAVLKVNTEGAMLPTLPLGESDSLEVGDIVLAIGNPFGVGQTVTSGIVSALARTHVGITDYSFFIQTDAAINPGNSGGALVDMNGKLVGVNSAIYSKGGGSNGIGFAIPVSMVRSVISGVSETGKVVRPWLGASGQSLTQDLASTFKLPHPTGVLIDTIYPGGPAERAGLKRSDVILSIDGYEIDDPQALRFRLATRPLGSQTTLEILRHGKRMNLKFDILPPPETPKREETRIQGRNPFTGAVVVNMSPALNDELGWDTMTRGVAILKLRRGSTSNRLGFRPGDQIVGLNGQEIQSVQDLMRVLDKLDGREGNWLVGIMRNGKRQELRFRG</sequence>
<dbReference type="InterPro" id="IPR051201">
    <property type="entry name" value="Chloro_Bact_Ser_Proteases"/>
</dbReference>
<keyword evidence="2 12" id="KW-0645">Protease</keyword>
<gene>
    <name evidence="12" type="ORF">GCM10011332_30410</name>
</gene>
<evidence type="ECO:0000256" key="2">
    <source>
        <dbReference type="ARBA" id="ARBA00022670"/>
    </source>
</evidence>
<dbReference type="Pfam" id="PF17820">
    <property type="entry name" value="PDZ_6"/>
    <property type="match status" value="1"/>
</dbReference>
<dbReference type="InterPro" id="IPR041489">
    <property type="entry name" value="PDZ_6"/>
</dbReference>
<reference evidence="12" key="2">
    <citation type="submission" date="2020-09" db="EMBL/GenBank/DDBJ databases">
        <authorList>
            <person name="Sun Q."/>
            <person name="Zhou Y."/>
        </authorList>
    </citation>
    <scope>NUCLEOTIDE SEQUENCE</scope>
    <source>
        <strain evidence="12">CGMCC 1.15254</strain>
    </source>
</reference>
<protein>
    <submittedName>
        <fullName evidence="12">Serine protease</fullName>
    </submittedName>
</protein>